<dbReference type="SUPFAM" id="SSF47266">
    <property type="entry name" value="4-helical cytokines"/>
    <property type="match status" value="1"/>
</dbReference>
<accession>A0AAV1GPW3</accession>
<keyword evidence="3" id="KW-1185">Reference proteome</keyword>
<name>A0AAV1GPW3_XYRNO</name>
<reference evidence="2" key="1">
    <citation type="submission" date="2023-08" db="EMBL/GenBank/DDBJ databases">
        <authorList>
            <person name="Alioto T."/>
            <person name="Alioto T."/>
            <person name="Gomez Garrido J."/>
        </authorList>
    </citation>
    <scope>NUCLEOTIDE SEQUENCE</scope>
</reference>
<gene>
    <name evidence="2" type="ORF">XNOV1_A015012</name>
</gene>
<dbReference type="Gene3D" id="1.20.1250.10">
    <property type="match status" value="1"/>
</dbReference>
<evidence type="ECO:0000256" key="1">
    <source>
        <dbReference type="SAM" id="SignalP"/>
    </source>
</evidence>
<protein>
    <submittedName>
        <fullName evidence="2">Interferon C</fullName>
    </submittedName>
</protein>
<feature type="chain" id="PRO_5043729401" evidence="1">
    <location>
        <begin position="21"/>
        <end position="187"/>
    </location>
</feature>
<proteinExistence type="predicted"/>
<evidence type="ECO:0000313" key="3">
    <source>
        <dbReference type="Proteomes" id="UP001178508"/>
    </source>
</evidence>
<sequence length="187" mass="20838">MLSAVLILLQLWSLQVVVVSKPTCQVHGDLIQTAHNLLRGLGEEFPDHCLPYNANITFPRSLISATAASQSQCPKALNALNETLWGAQLKFQNPGVPLGEGGVNWNPNGLEQFQGVCHRLIRQMSCMRNFGGSDVLTAYFSNVEAVLQQPESAACGWMALRRDLMRFLNSTLHKNRTCFIWRSSKRL</sequence>
<organism evidence="2 3">
    <name type="scientific">Xyrichtys novacula</name>
    <name type="common">Pearly razorfish</name>
    <name type="synonym">Hemipteronotus novacula</name>
    <dbReference type="NCBI Taxonomy" id="13765"/>
    <lineage>
        <taxon>Eukaryota</taxon>
        <taxon>Metazoa</taxon>
        <taxon>Chordata</taxon>
        <taxon>Craniata</taxon>
        <taxon>Vertebrata</taxon>
        <taxon>Euteleostomi</taxon>
        <taxon>Actinopterygii</taxon>
        <taxon>Neopterygii</taxon>
        <taxon>Teleostei</taxon>
        <taxon>Neoteleostei</taxon>
        <taxon>Acanthomorphata</taxon>
        <taxon>Eupercaria</taxon>
        <taxon>Labriformes</taxon>
        <taxon>Labridae</taxon>
        <taxon>Xyrichtys</taxon>
    </lineage>
</organism>
<dbReference type="Proteomes" id="UP001178508">
    <property type="component" value="Chromosome 16"/>
</dbReference>
<evidence type="ECO:0000313" key="2">
    <source>
        <dbReference type="EMBL" id="CAJ1075523.1"/>
    </source>
</evidence>
<dbReference type="AlphaFoldDB" id="A0AAV1GPW3"/>
<dbReference type="EMBL" id="OY660879">
    <property type="protein sequence ID" value="CAJ1075523.1"/>
    <property type="molecule type" value="Genomic_DNA"/>
</dbReference>
<dbReference type="InterPro" id="IPR009079">
    <property type="entry name" value="4_helix_cytokine-like_core"/>
</dbReference>
<keyword evidence="1" id="KW-0732">Signal</keyword>
<feature type="signal peptide" evidence="1">
    <location>
        <begin position="1"/>
        <end position="20"/>
    </location>
</feature>